<evidence type="ECO:0000256" key="1">
    <source>
        <dbReference type="ARBA" id="ARBA00004496"/>
    </source>
</evidence>
<evidence type="ECO:0000256" key="4">
    <source>
        <dbReference type="ARBA" id="ARBA00023319"/>
    </source>
</evidence>
<evidence type="ECO:0000259" key="5">
    <source>
        <dbReference type="PROSITE" id="PS50835"/>
    </source>
</evidence>
<evidence type="ECO:0000313" key="7">
    <source>
        <dbReference type="Proteomes" id="UP000472271"/>
    </source>
</evidence>
<dbReference type="Pfam" id="PF07679">
    <property type="entry name" value="I-set"/>
    <property type="match status" value="3"/>
</dbReference>
<dbReference type="SMART" id="SM00409">
    <property type="entry name" value="IG"/>
    <property type="match status" value="3"/>
</dbReference>
<reference evidence="6" key="2">
    <citation type="submission" date="2025-08" db="UniProtKB">
        <authorList>
            <consortium name="Ensembl"/>
        </authorList>
    </citation>
    <scope>IDENTIFICATION</scope>
</reference>
<dbReference type="Ensembl" id="ENSSORT00005017224.1">
    <property type="protein sequence ID" value="ENSSORP00005016713.1"/>
    <property type="gene ID" value="ENSSORG00005008455.1"/>
</dbReference>
<dbReference type="InterPro" id="IPR003598">
    <property type="entry name" value="Ig_sub2"/>
</dbReference>
<evidence type="ECO:0000313" key="6">
    <source>
        <dbReference type="Ensembl" id="ENSSORP00005016713.1"/>
    </source>
</evidence>
<feature type="domain" description="Ig-like" evidence="5">
    <location>
        <begin position="421"/>
        <end position="510"/>
    </location>
</feature>
<dbReference type="InterPro" id="IPR040849">
    <property type="entry name" value="MyBP-C_THB"/>
</dbReference>
<comment type="subcellular location">
    <subcellularLocation>
        <location evidence="1">Cytoplasm</location>
    </subcellularLocation>
</comment>
<protein>
    <submittedName>
        <fullName evidence="6">Immunoglobulin like and fibronectin type III domain containing 1, tandem duplicate 4</fullName>
    </submittedName>
</protein>
<organism evidence="6 7">
    <name type="scientific">Sphaeramia orbicularis</name>
    <name type="common">orbiculate cardinalfish</name>
    <dbReference type="NCBI Taxonomy" id="375764"/>
    <lineage>
        <taxon>Eukaryota</taxon>
        <taxon>Metazoa</taxon>
        <taxon>Chordata</taxon>
        <taxon>Craniata</taxon>
        <taxon>Vertebrata</taxon>
        <taxon>Euteleostomi</taxon>
        <taxon>Actinopterygii</taxon>
        <taxon>Neopterygii</taxon>
        <taxon>Teleostei</taxon>
        <taxon>Neoteleostei</taxon>
        <taxon>Acanthomorphata</taxon>
        <taxon>Gobiaria</taxon>
        <taxon>Kurtiformes</taxon>
        <taxon>Apogonoidei</taxon>
        <taxon>Apogonidae</taxon>
        <taxon>Apogoninae</taxon>
        <taxon>Sphaeramia</taxon>
    </lineage>
</organism>
<dbReference type="PANTHER" id="PTHR13817:SF180">
    <property type="entry name" value="IMMUNOGLOBULIN-LIKE AND FIBRONECTIN TYPE III DOMAIN-CONTAINING 1, TANDEM DUPLICATE 3-RELATED"/>
    <property type="match status" value="1"/>
</dbReference>
<dbReference type="PANTHER" id="PTHR13817">
    <property type="entry name" value="TITIN"/>
    <property type="match status" value="1"/>
</dbReference>
<dbReference type="Proteomes" id="UP000472271">
    <property type="component" value="Chromosome 5"/>
</dbReference>
<dbReference type="SMART" id="SM00408">
    <property type="entry name" value="IGc2"/>
    <property type="match status" value="2"/>
</dbReference>
<proteinExistence type="predicted"/>
<dbReference type="Gene3D" id="2.60.40.10">
    <property type="entry name" value="Immunoglobulins"/>
    <property type="match status" value="4"/>
</dbReference>
<dbReference type="InterPro" id="IPR007110">
    <property type="entry name" value="Ig-like_dom"/>
</dbReference>
<dbReference type="InterPro" id="IPR003599">
    <property type="entry name" value="Ig_sub"/>
</dbReference>
<keyword evidence="4" id="KW-0393">Immunoglobulin domain</keyword>
<accession>A0A672ZJQ5</accession>
<dbReference type="Pfam" id="PF18362">
    <property type="entry name" value="THB"/>
    <property type="match status" value="1"/>
</dbReference>
<keyword evidence="7" id="KW-1185">Reference proteome</keyword>
<dbReference type="FunFam" id="2.60.40.10:FF:001231">
    <property type="entry name" value="Immunoglobulin-like and fibronectin type III domain containing 1"/>
    <property type="match status" value="1"/>
</dbReference>
<dbReference type="SUPFAM" id="SSF48726">
    <property type="entry name" value="Immunoglobulin"/>
    <property type="match status" value="3"/>
</dbReference>
<dbReference type="GO" id="GO:0031430">
    <property type="term" value="C:M band"/>
    <property type="evidence" value="ECO:0007669"/>
    <property type="project" value="TreeGrafter"/>
</dbReference>
<dbReference type="FunFam" id="2.60.40.10:FF:000425">
    <property type="entry name" value="Myosin light chain kinase"/>
    <property type="match status" value="1"/>
</dbReference>
<dbReference type="AlphaFoldDB" id="A0A672ZJQ5"/>
<dbReference type="FunFam" id="2.60.40.10:FF:001097">
    <property type="entry name" value="Immunoglobulin-like and fibronectin type III domain-containing protein 1"/>
    <property type="match status" value="1"/>
</dbReference>
<reference evidence="6" key="1">
    <citation type="submission" date="2019-06" db="EMBL/GenBank/DDBJ databases">
        <authorList>
            <consortium name="Wellcome Sanger Institute Data Sharing"/>
        </authorList>
    </citation>
    <scope>NUCLEOTIDE SEQUENCE [LARGE SCALE GENOMIC DNA]</scope>
</reference>
<reference evidence="6" key="3">
    <citation type="submission" date="2025-09" db="UniProtKB">
        <authorList>
            <consortium name="Ensembl"/>
        </authorList>
    </citation>
    <scope>IDENTIFICATION</scope>
</reference>
<name>A0A672ZJQ5_9TELE</name>
<evidence type="ECO:0000256" key="3">
    <source>
        <dbReference type="ARBA" id="ARBA00022737"/>
    </source>
</evidence>
<gene>
    <name evidence="6" type="primary">igfn1.4</name>
</gene>
<dbReference type="GO" id="GO:0045214">
    <property type="term" value="P:sarcomere organization"/>
    <property type="evidence" value="ECO:0007669"/>
    <property type="project" value="TreeGrafter"/>
</dbReference>
<dbReference type="InterPro" id="IPR050964">
    <property type="entry name" value="Striated_Muscle_Regulatory"/>
</dbReference>
<keyword evidence="2" id="KW-0963">Cytoplasm</keyword>
<keyword evidence="3" id="KW-0677">Repeat</keyword>
<dbReference type="InterPro" id="IPR036179">
    <property type="entry name" value="Ig-like_dom_sf"/>
</dbReference>
<dbReference type="PROSITE" id="PS50835">
    <property type="entry name" value="IG_LIKE"/>
    <property type="match status" value="2"/>
</dbReference>
<evidence type="ECO:0000256" key="2">
    <source>
        <dbReference type="ARBA" id="ARBA00022490"/>
    </source>
</evidence>
<dbReference type="InterPro" id="IPR013098">
    <property type="entry name" value="Ig_I-set"/>
</dbReference>
<dbReference type="InterPro" id="IPR013783">
    <property type="entry name" value="Ig-like_fold"/>
</dbReference>
<sequence>QTRKCKVLKCSSLGIKKKSKVPGVMITQFIETLPEGKSHPDFTRKPIALTIQEGKFAFFKAIVIGDPAPTVTWSRNNGDVSDTSRYQTKYDPNSNEHTFEMPNVKPDQADTYKCFAVNEFGQAVVTVVLNVIEVGYKKAKAQAQAVENGEENFKTVRPKSEQPERKDGEIDPKFWELLLSADKKDYERICAEYGVTDFRWMLKKLNEMKQEREEEQAAFVRNLSNLRPIQTNADGTASFELDMDLIDLNSSVYIYKDGVMVQYSREEGEKMKHSLKQIGRKYVFSVKDLMPDDAGLYQLDVEDVNMFSTEFKVPMVDFLVKIQEVKAKEREDAVFECVLSNPFSKILWFGKNMPLEQGDKYDIEVSDDKLIHRLVVKDCMVVDKGIYSACAGIKSCNAWLVVEVPIATNGVNSVDINFERPPSILVPLKVHTPPKGYQLYMTCAVRGCPTPTVSWFLNDICINSDKNYYITNSFGVCSLYILRVRQKDSGEYKVVAFNSLGQAECSTKLIVRGKMNLRGHFIYKGMFDTIFLQEIFCFAPFPPQIKVTALFFLLRFSGETNTIWRMNEEGSCFHGE</sequence>
<feature type="domain" description="Ig-like" evidence="5">
    <location>
        <begin position="40"/>
        <end position="126"/>
    </location>
</feature>